<keyword evidence="3" id="KW-1185">Reference proteome</keyword>
<dbReference type="Proteomes" id="UP001371305">
    <property type="component" value="Unassembled WGS sequence"/>
</dbReference>
<evidence type="ECO:0000313" key="2">
    <source>
        <dbReference type="EMBL" id="MEK7953005.1"/>
    </source>
</evidence>
<sequence>MAVLFVALLGIAVKNMRQEPDASDAKDDPPDVELRETASKEEGNGKTGRPSRAIDSGSKLRSLFDVRKGEIAAVSVSPEIMKQLLIQQAPDATAEANGADQAGPKMVGILNRNYLLSLLEPAETSVRGAVDTSEDAFDLKVGSMTISGDSFGVPEGTRLHIRVVSGANSIECITRVSEGACVLLSSGGENPEGVVIVTGPRGEVGDARE</sequence>
<feature type="region of interest" description="Disordered" evidence="1">
    <location>
        <begin position="17"/>
        <end position="55"/>
    </location>
</feature>
<gene>
    <name evidence="2" type="ORF">WKV53_21000</name>
</gene>
<comment type="caution">
    <text evidence="2">The sequence shown here is derived from an EMBL/GenBank/DDBJ whole genome shotgun (WGS) entry which is preliminary data.</text>
</comment>
<proteinExistence type="predicted"/>
<feature type="compositionally biased region" description="Basic and acidic residues" evidence="1">
    <location>
        <begin position="17"/>
        <end position="44"/>
    </location>
</feature>
<evidence type="ECO:0000256" key="1">
    <source>
        <dbReference type="SAM" id="MobiDB-lite"/>
    </source>
</evidence>
<reference evidence="2 3" key="1">
    <citation type="submission" date="2024-04" db="EMBL/GenBank/DDBJ databases">
        <title>Luteolibacter sp. isolated from soil.</title>
        <authorList>
            <person name="An J."/>
        </authorList>
    </citation>
    <scope>NUCLEOTIDE SEQUENCE [LARGE SCALE GENOMIC DNA]</scope>
    <source>
        <strain evidence="2 3">Y139</strain>
    </source>
</reference>
<accession>A0ABU9AZ30</accession>
<dbReference type="EMBL" id="JBBUKT010000009">
    <property type="protein sequence ID" value="MEK7953005.1"/>
    <property type="molecule type" value="Genomic_DNA"/>
</dbReference>
<dbReference type="RefSeq" id="WP_341406764.1">
    <property type="nucleotide sequence ID" value="NZ_JBBUKT010000009.1"/>
</dbReference>
<protein>
    <submittedName>
        <fullName evidence="2">Uncharacterized protein</fullName>
    </submittedName>
</protein>
<organism evidence="2 3">
    <name type="scientific">Luteolibacter soli</name>
    <dbReference type="NCBI Taxonomy" id="3135280"/>
    <lineage>
        <taxon>Bacteria</taxon>
        <taxon>Pseudomonadati</taxon>
        <taxon>Verrucomicrobiota</taxon>
        <taxon>Verrucomicrobiia</taxon>
        <taxon>Verrucomicrobiales</taxon>
        <taxon>Verrucomicrobiaceae</taxon>
        <taxon>Luteolibacter</taxon>
    </lineage>
</organism>
<name>A0ABU9AZ30_9BACT</name>
<evidence type="ECO:0000313" key="3">
    <source>
        <dbReference type="Proteomes" id="UP001371305"/>
    </source>
</evidence>